<dbReference type="OrthoDB" id="5563016at2759"/>
<reference evidence="2 3" key="1">
    <citation type="journal article" date="2019" name="Front. Genet.">
        <title>Whole-Genome Sequencing of the Opportunistic Yeast Pathogen Candida inconspicua Uncovers Its Hybrid Origin.</title>
        <authorList>
            <person name="Mixao V."/>
            <person name="Hansen A.P."/>
            <person name="Saus E."/>
            <person name="Boekhout T."/>
            <person name="Lass-Florl C."/>
            <person name="Gabaldon T."/>
        </authorList>
    </citation>
    <scope>NUCLEOTIDE SEQUENCE [LARGE SCALE GENOMIC DNA]</scope>
    <source>
        <strain evidence="2 3">CBS 180</strain>
    </source>
</reference>
<feature type="compositionally biased region" description="Basic and acidic residues" evidence="1">
    <location>
        <begin position="84"/>
        <end position="101"/>
    </location>
</feature>
<name>A0A4V6TTR2_9ASCO</name>
<dbReference type="EMBL" id="SELW01000466">
    <property type="protein sequence ID" value="TID26187.1"/>
    <property type="molecule type" value="Genomic_DNA"/>
</dbReference>
<feature type="compositionally biased region" description="Basic and acidic residues" evidence="1">
    <location>
        <begin position="195"/>
        <end position="207"/>
    </location>
</feature>
<gene>
    <name evidence="2" type="ORF">CANINC_002814</name>
</gene>
<organism evidence="2 3">
    <name type="scientific">Pichia inconspicua</name>
    <dbReference type="NCBI Taxonomy" id="52247"/>
    <lineage>
        <taxon>Eukaryota</taxon>
        <taxon>Fungi</taxon>
        <taxon>Dikarya</taxon>
        <taxon>Ascomycota</taxon>
        <taxon>Saccharomycotina</taxon>
        <taxon>Pichiomycetes</taxon>
        <taxon>Pichiales</taxon>
        <taxon>Pichiaceae</taxon>
        <taxon>Pichia</taxon>
    </lineage>
</organism>
<dbReference type="GO" id="GO:0030036">
    <property type="term" value="P:actin cytoskeleton organization"/>
    <property type="evidence" value="ECO:0007669"/>
    <property type="project" value="TreeGrafter"/>
</dbReference>
<evidence type="ECO:0000313" key="3">
    <source>
        <dbReference type="Proteomes" id="UP000307173"/>
    </source>
</evidence>
<feature type="non-terminal residue" evidence="2">
    <location>
        <position position="1"/>
    </location>
</feature>
<dbReference type="AlphaFoldDB" id="A0A4V6TTR2"/>
<protein>
    <submittedName>
        <fullName evidence="2">Uncharacterized protein</fullName>
    </submittedName>
</protein>
<comment type="caution">
    <text evidence="2">The sequence shown here is derived from an EMBL/GenBank/DDBJ whole genome shotgun (WGS) entry which is preliminary data.</text>
</comment>
<feature type="region of interest" description="Disordered" evidence="1">
    <location>
        <begin position="169"/>
        <end position="207"/>
    </location>
</feature>
<sequence>NSVSYNSITSSALDDEFNDLIDLIHFGDDDSQFNTDFNIDTAVQVSISPLRSMPRDSSVPDFLGIDTDLSTDLENNISFKRDFRDDSTLNGQTDEKSKESENNLSSQVSQESDAPPTPPPHLDNQHSQSLLYNKTNGTADENQFIYDAEFYDNEFGNVFDSQNEPAASDYYTKTESNDNTSFNYNPLISPFQNRTGKDLPNESDNRKLNHFQPPVLEPETQSAIFGSLINQRPVDTIVQSDSDISISFTDFAQYNSSYLESPVNNPPANFGEILPSRFSVNNPFTDYTQSYDNEVVIKPSIGAFNSEKFEKRKSLDFSTPIQETKPTHASSSSLPTPQQNKPKTLKKKNRTSVSFGSMFESLITTKENAPRGVKFSSRILLYDTYGEDEYDRKPDSATCNSLTPQIAMEIKNELNALKSEMPVHEESRCYTHFF</sequence>
<dbReference type="PANTHER" id="PTHR12751:SF18">
    <property type="entry name" value="PHOSPHATASE AND ACTIN REGULATOR 1"/>
    <property type="match status" value="1"/>
</dbReference>
<dbReference type="Proteomes" id="UP000307173">
    <property type="component" value="Unassembled WGS sequence"/>
</dbReference>
<feature type="compositionally biased region" description="Polar residues" evidence="1">
    <location>
        <begin position="317"/>
        <end position="342"/>
    </location>
</feature>
<dbReference type="GO" id="GO:0003779">
    <property type="term" value="F:actin binding"/>
    <property type="evidence" value="ECO:0007669"/>
    <property type="project" value="TreeGrafter"/>
</dbReference>
<dbReference type="PANTHER" id="PTHR12751">
    <property type="entry name" value="PHOSPHATASE AND ACTIN REGULATOR PHACTR"/>
    <property type="match status" value="1"/>
</dbReference>
<feature type="region of interest" description="Disordered" evidence="1">
    <location>
        <begin position="84"/>
        <end position="127"/>
    </location>
</feature>
<feature type="region of interest" description="Disordered" evidence="1">
    <location>
        <begin position="317"/>
        <end position="350"/>
    </location>
</feature>
<evidence type="ECO:0000313" key="2">
    <source>
        <dbReference type="EMBL" id="TID26187.1"/>
    </source>
</evidence>
<accession>A0A4V6TTR2</accession>
<feature type="compositionally biased region" description="Polar residues" evidence="1">
    <location>
        <begin position="169"/>
        <end position="194"/>
    </location>
</feature>
<evidence type="ECO:0000256" key="1">
    <source>
        <dbReference type="SAM" id="MobiDB-lite"/>
    </source>
</evidence>
<keyword evidence="3" id="KW-1185">Reference proteome</keyword>
<dbReference type="STRING" id="52247.A0A4V6TTR2"/>
<proteinExistence type="predicted"/>